<dbReference type="RefSeq" id="WP_107213317.1">
    <property type="nucleotide sequence ID" value="NZ_KZ686268.1"/>
</dbReference>
<dbReference type="Proteomes" id="UP000240912">
    <property type="component" value="Unassembled WGS sequence"/>
</dbReference>
<reference evidence="1 2" key="1">
    <citation type="submission" date="2018-03" db="EMBL/GenBank/DDBJ databases">
        <authorList>
            <person name="Keele B.F."/>
        </authorList>
    </citation>
    <scope>NUCLEOTIDE SEQUENCE [LARGE SCALE GENOMIC DNA]</scope>
    <source>
        <strain evidence="1 2">YL28-9</strain>
    </source>
</reference>
<keyword evidence="1" id="KW-0449">Lipoprotein</keyword>
<protein>
    <submittedName>
        <fullName evidence="1">Gliding motility lipoprotein GldH</fullName>
    </submittedName>
</protein>
<organism evidence="1 2">
    <name type="scientific">Pedobacter yulinensis</name>
    <dbReference type="NCBI Taxonomy" id="2126353"/>
    <lineage>
        <taxon>Bacteria</taxon>
        <taxon>Pseudomonadati</taxon>
        <taxon>Bacteroidota</taxon>
        <taxon>Sphingobacteriia</taxon>
        <taxon>Sphingobacteriales</taxon>
        <taxon>Sphingobacteriaceae</taxon>
        <taxon>Pedobacter</taxon>
    </lineage>
</organism>
<dbReference type="Pfam" id="PF14109">
    <property type="entry name" value="GldH_lipo"/>
    <property type="match status" value="1"/>
</dbReference>
<dbReference type="InterPro" id="IPR020018">
    <property type="entry name" value="Motility-assoc_lipoprot_GldH"/>
</dbReference>
<dbReference type="EMBL" id="PYLS01000001">
    <property type="protein sequence ID" value="PST85007.1"/>
    <property type="molecule type" value="Genomic_DNA"/>
</dbReference>
<evidence type="ECO:0000313" key="2">
    <source>
        <dbReference type="Proteomes" id="UP000240912"/>
    </source>
</evidence>
<comment type="caution">
    <text evidence="1">The sequence shown here is derived from an EMBL/GenBank/DDBJ whole genome shotgun (WGS) entry which is preliminary data.</text>
</comment>
<dbReference type="NCBIfam" id="TIGR03511">
    <property type="entry name" value="GldH_lipo"/>
    <property type="match status" value="1"/>
</dbReference>
<proteinExistence type="predicted"/>
<sequence>MQETTSRRKAFSGTAAMVLLLFCLLAGCKPVVRTDTNEVLPGRKWSYTNKLKVSFSVTDASVPYNMWFRFRHTASYAYSDLYILVHYYYPGQAKKTKRYHVGVAGADGMWLGSGSGNFYTRMFTLMRAGRFPAKGNYTIEVEQNMKDNPLREITDAGIVIEPASGS</sequence>
<name>A0A2T3HRJ3_9SPHI</name>
<dbReference type="AlphaFoldDB" id="A0A2T3HRJ3"/>
<evidence type="ECO:0000313" key="1">
    <source>
        <dbReference type="EMBL" id="PST85007.1"/>
    </source>
</evidence>
<accession>A0A2T3HRJ3</accession>
<gene>
    <name evidence="1" type="ORF">C7T94_02500</name>
</gene>
<keyword evidence="2" id="KW-1185">Reference proteome</keyword>
<dbReference type="PROSITE" id="PS51257">
    <property type="entry name" value="PROKAR_LIPOPROTEIN"/>
    <property type="match status" value="1"/>
</dbReference>
<dbReference type="OrthoDB" id="982482at2"/>